<gene>
    <name evidence="2" type="ORF">DSOUD_2221</name>
</gene>
<organism evidence="2 3">
    <name type="scientific">Desulfuromonas soudanensis</name>
    <dbReference type="NCBI Taxonomy" id="1603606"/>
    <lineage>
        <taxon>Bacteria</taxon>
        <taxon>Pseudomonadati</taxon>
        <taxon>Thermodesulfobacteriota</taxon>
        <taxon>Desulfuromonadia</taxon>
        <taxon>Desulfuromonadales</taxon>
        <taxon>Desulfuromonadaceae</taxon>
        <taxon>Desulfuromonas</taxon>
    </lineage>
</organism>
<dbReference type="PATRIC" id="fig|1603606.3.peg.2397"/>
<evidence type="ECO:0000256" key="1">
    <source>
        <dbReference type="SAM" id="Phobius"/>
    </source>
</evidence>
<keyword evidence="1" id="KW-1133">Transmembrane helix</keyword>
<keyword evidence="1" id="KW-0472">Membrane</keyword>
<dbReference type="AlphaFoldDB" id="A0A0M5IL82"/>
<accession>A0A0M5IL82</accession>
<evidence type="ECO:0000313" key="3">
    <source>
        <dbReference type="Proteomes" id="UP000057158"/>
    </source>
</evidence>
<feature type="transmembrane region" description="Helical" evidence="1">
    <location>
        <begin position="6"/>
        <end position="29"/>
    </location>
</feature>
<dbReference type="Proteomes" id="UP000057158">
    <property type="component" value="Chromosome"/>
</dbReference>
<dbReference type="EMBL" id="CP010802">
    <property type="protein sequence ID" value="ALC16986.1"/>
    <property type="molecule type" value="Genomic_DNA"/>
</dbReference>
<reference evidence="2 3" key="1">
    <citation type="submission" date="2015-07" db="EMBL/GenBank/DDBJ databases">
        <title>Isolation and Genomic Characterization of a Novel Halophilic Metal-Reducing Deltaproteobacterium from the Deep Subsurface.</title>
        <authorList>
            <person name="Badalamenti J.P."/>
            <person name="Summers Z.M."/>
            <person name="Gralnick J.A."/>
            <person name="Bond D.R."/>
        </authorList>
    </citation>
    <scope>NUCLEOTIDE SEQUENCE [LARGE SCALE GENOMIC DNA]</scope>
    <source>
        <strain evidence="2 3">WTL</strain>
    </source>
</reference>
<dbReference type="KEGG" id="des:DSOUD_2221"/>
<sequence length="133" mass="14878">MRQNSIFVTGLAVFSGLTSFIFVYYAVGIFTADNPPEWSRVLAYVAAGYGLGNIYILSWAWRIRGTGATWANKLIALCFLGVFLLDRWKGGVESPMEYVGILTVAGVLLLNWFAVKKISERHTPEVKSSRPRR</sequence>
<name>A0A0M5IL82_9BACT</name>
<evidence type="ECO:0000313" key="2">
    <source>
        <dbReference type="EMBL" id="ALC16986.1"/>
    </source>
</evidence>
<feature type="transmembrane region" description="Helical" evidence="1">
    <location>
        <begin position="97"/>
        <end position="115"/>
    </location>
</feature>
<keyword evidence="1" id="KW-0812">Transmembrane</keyword>
<proteinExistence type="predicted"/>
<keyword evidence="3" id="KW-1185">Reference proteome</keyword>
<protein>
    <submittedName>
        <fullName evidence="2">Uncharacterized protein</fullName>
    </submittedName>
</protein>
<feature type="transmembrane region" description="Helical" evidence="1">
    <location>
        <begin position="41"/>
        <end position="61"/>
    </location>
</feature>
<feature type="transmembrane region" description="Helical" evidence="1">
    <location>
        <begin position="67"/>
        <end position="85"/>
    </location>
</feature>